<dbReference type="SUPFAM" id="SSF56399">
    <property type="entry name" value="ADP-ribosylation"/>
    <property type="match status" value="1"/>
</dbReference>
<keyword evidence="2 3" id="KW-0040">ANK repeat</keyword>
<dbReference type="PANTHER" id="PTHR24126:SF14">
    <property type="entry name" value="ANK_REP_REGION DOMAIN-CONTAINING PROTEIN"/>
    <property type="match status" value="1"/>
</dbReference>
<dbReference type="Gene3D" id="3.90.176.10">
    <property type="entry name" value="Toxin ADP-ribosyltransferase, Chain A, domain 1"/>
    <property type="match status" value="1"/>
</dbReference>
<dbReference type="PROSITE" id="PS50297">
    <property type="entry name" value="ANK_REP_REGION"/>
    <property type="match status" value="1"/>
</dbReference>
<organism evidence="4 5">
    <name type="scientific">Adineta steineri</name>
    <dbReference type="NCBI Taxonomy" id="433720"/>
    <lineage>
        <taxon>Eukaryota</taxon>
        <taxon>Metazoa</taxon>
        <taxon>Spiralia</taxon>
        <taxon>Gnathifera</taxon>
        <taxon>Rotifera</taxon>
        <taxon>Eurotatoria</taxon>
        <taxon>Bdelloidea</taxon>
        <taxon>Adinetida</taxon>
        <taxon>Adinetidae</taxon>
        <taxon>Adineta</taxon>
    </lineage>
</organism>
<protein>
    <submittedName>
        <fullName evidence="4">Uncharacterized protein</fullName>
    </submittedName>
</protein>
<dbReference type="GO" id="GO:0005634">
    <property type="term" value="C:nucleus"/>
    <property type="evidence" value="ECO:0007669"/>
    <property type="project" value="TreeGrafter"/>
</dbReference>
<proteinExistence type="predicted"/>
<comment type="caution">
    <text evidence="4">The sequence shown here is derived from an EMBL/GenBank/DDBJ whole genome shotgun (WGS) entry which is preliminary data.</text>
</comment>
<dbReference type="Pfam" id="PF00023">
    <property type="entry name" value="Ank"/>
    <property type="match status" value="1"/>
</dbReference>
<dbReference type="SUPFAM" id="SSF48403">
    <property type="entry name" value="Ankyrin repeat"/>
    <property type="match status" value="1"/>
</dbReference>
<feature type="repeat" description="ANK" evidence="3">
    <location>
        <begin position="698"/>
        <end position="730"/>
    </location>
</feature>
<sequence>METIKKQLIDISSYASTNDGVKKLFDDNLQLSINVVNECLTLDDKYLAEIFGKDEYNTGFMMITKLSLHLLSNIKNLKVLECDHLYRISLLTIKIMHNQHIYKSMENFYDAFFRYRFESNNLTECLLEHIQNITDSSLIRIICSWLDIVVHYQHVIRKGSVNLEYSYFDPRKIISECIIKQIYNLPNNLRLRGSFLFYLTFIPYPHINDDEKLASICRQHILSQMKDLNEWTSDTVHCAMGNICLITKHYAKQFKDDIEYSQSLLSIVTHTKFHQSLVSTWTNDKTILIHTIIEYFYENIDNNEKMKVILSSAIDQLQKLYENVKYRSTKMNLCCLILASTNEESKVCDEILLTCFEHIKHIYIITQNQYIEFRKPNDFLQVLKKACRYDSIKDAIIRLNKINELVDLIPRHSDAVWDILALLSTKRDAQKILRTNHKFIDYMTSENRNVENERSLQILRQNITCSDDPNIHWVIQRQKYGEIQLEVREPYVVLLPRLSMKDQGVLSCSNTDLAKRLKTHLQGADHNILILNECNDDMEKEKLILSCQFMIVCLTDDYHELQSELILVYKNQVPIVPIVFEDEKTYCPKEPFLKFFLEKYSSSLIRANINELSDSLAYKIKYSRQRHVKPLLCSFNTSNNLNERITDSVKCTYTAKDLYKACKENEISKMKEYLQNIDIRILNERISNERILNERISNGSTPLHIASYNGHNEIVRLLLKAGASRTIRNRPYKLTPYEEARTQSTKDLFRIKLDQGKSDRFISNDVYIEWMTTSRNPAQKRIYLREKLNQLKAYKNKGVDDVYKELVERMYAYIDTLSLTNNMKQIAQQYFVEMRETLDPVYIIKAYTSGTGFHKYYNEFIAQHAIDFFDPFSIDIHIDYSLVKCLMTATAIIMCSKRFYKYRYCGQTYRGMTITEKDLYKYVVKSKIMNKSFLSTSKSKEIAEVFSGCIQEHLSIQATDIAAFCTYIIKNSETALDLEKISEFGEAESEVLILPFSIFEVKSVQRLSTNKVHIELEEVSDEFS</sequence>
<accession>A0A819FML5</accession>
<evidence type="ECO:0000313" key="5">
    <source>
        <dbReference type="Proteomes" id="UP000663881"/>
    </source>
</evidence>
<dbReference type="Proteomes" id="UP000663881">
    <property type="component" value="Unassembled WGS sequence"/>
</dbReference>
<dbReference type="Gene3D" id="1.25.40.20">
    <property type="entry name" value="Ankyrin repeat-containing domain"/>
    <property type="match status" value="1"/>
</dbReference>
<dbReference type="AlphaFoldDB" id="A0A819FML5"/>
<keyword evidence="1" id="KW-0677">Repeat</keyword>
<evidence type="ECO:0000256" key="3">
    <source>
        <dbReference type="PROSITE-ProRule" id="PRU00023"/>
    </source>
</evidence>
<reference evidence="4" key="1">
    <citation type="submission" date="2021-02" db="EMBL/GenBank/DDBJ databases">
        <authorList>
            <person name="Nowell W R."/>
        </authorList>
    </citation>
    <scope>NUCLEOTIDE SEQUENCE</scope>
</reference>
<evidence type="ECO:0000313" key="4">
    <source>
        <dbReference type="EMBL" id="CAF3868183.1"/>
    </source>
</evidence>
<gene>
    <name evidence="4" type="ORF">OKA104_LOCUS22437</name>
</gene>
<dbReference type="GO" id="GO:0061629">
    <property type="term" value="F:RNA polymerase II-specific DNA-binding transcription factor binding"/>
    <property type="evidence" value="ECO:0007669"/>
    <property type="project" value="TreeGrafter"/>
</dbReference>
<dbReference type="GO" id="GO:0006357">
    <property type="term" value="P:regulation of transcription by RNA polymerase II"/>
    <property type="evidence" value="ECO:0007669"/>
    <property type="project" value="TreeGrafter"/>
</dbReference>
<evidence type="ECO:0000256" key="2">
    <source>
        <dbReference type="ARBA" id="ARBA00023043"/>
    </source>
</evidence>
<dbReference type="PROSITE" id="PS50088">
    <property type="entry name" value="ANK_REPEAT"/>
    <property type="match status" value="1"/>
</dbReference>
<dbReference type="InterPro" id="IPR036770">
    <property type="entry name" value="Ankyrin_rpt-contain_sf"/>
</dbReference>
<dbReference type="EMBL" id="CAJOAY010001633">
    <property type="protein sequence ID" value="CAF3868183.1"/>
    <property type="molecule type" value="Genomic_DNA"/>
</dbReference>
<dbReference type="InterPro" id="IPR002110">
    <property type="entry name" value="Ankyrin_rpt"/>
</dbReference>
<dbReference type="PANTHER" id="PTHR24126">
    <property type="entry name" value="ANKYRIN REPEAT, PH AND SEC7 DOMAIN CONTAINING PROTEIN SECG-RELATED"/>
    <property type="match status" value="1"/>
</dbReference>
<dbReference type="SMART" id="SM00248">
    <property type="entry name" value="ANK"/>
    <property type="match status" value="1"/>
</dbReference>
<name>A0A819FML5_9BILA</name>
<evidence type="ECO:0000256" key="1">
    <source>
        <dbReference type="ARBA" id="ARBA00022737"/>
    </source>
</evidence>